<accession>A0A6A6UV83</accession>
<organism evidence="2 3">
    <name type="scientific">Microthyrium microscopicum</name>
    <dbReference type="NCBI Taxonomy" id="703497"/>
    <lineage>
        <taxon>Eukaryota</taxon>
        <taxon>Fungi</taxon>
        <taxon>Dikarya</taxon>
        <taxon>Ascomycota</taxon>
        <taxon>Pezizomycotina</taxon>
        <taxon>Dothideomycetes</taxon>
        <taxon>Dothideomycetes incertae sedis</taxon>
        <taxon>Microthyriales</taxon>
        <taxon>Microthyriaceae</taxon>
        <taxon>Microthyrium</taxon>
    </lineage>
</organism>
<keyword evidence="1" id="KW-0472">Membrane</keyword>
<dbReference type="Proteomes" id="UP000799302">
    <property type="component" value="Unassembled WGS sequence"/>
</dbReference>
<feature type="transmembrane region" description="Helical" evidence="1">
    <location>
        <begin position="12"/>
        <end position="28"/>
    </location>
</feature>
<keyword evidence="1" id="KW-1133">Transmembrane helix</keyword>
<sequence length="51" mass="5796">MLELLMLFNQNAFYFTASLIFAYAALTGRQTSIADRAFTSEPSTPDTWDEK</sequence>
<name>A0A6A6UV83_9PEZI</name>
<protein>
    <submittedName>
        <fullName evidence="2">Uncharacterized protein</fullName>
    </submittedName>
</protein>
<evidence type="ECO:0000313" key="3">
    <source>
        <dbReference type="Proteomes" id="UP000799302"/>
    </source>
</evidence>
<dbReference type="AlphaFoldDB" id="A0A6A6UV83"/>
<gene>
    <name evidence="2" type="ORF">BT63DRAFT_420133</name>
</gene>
<evidence type="ECO:0000256" key="1">
    <source>
        <dbReference type="SAM" id="Phobius"/>
    </source>
</evidence>
<reference evidence="2" key="1">
    <citation type="journal article" date="2020" name="Stud. Mycol.">
        <title>101 Dothideomycetes genomes: a test case for predicting lifestyles and emergence of pathogens.</title>
        <authorList>
            <person name="Haridas S."/>
            <person name="Albert R."/>
            <person name="Binder M."/>
            <person name="Bloem J."/>
            <person name="Labutti K."/>
            <person name="Salamov A."/>
            <person name="Andreopoulos B."/>
            <person name="Baker S."/>
            <person name="Barry K."/>
            <person name="Bills G."/>
            <person name="Bluhm B."/>
            <person name="Cannon C."/>
            <person name="Castanera R."/>
            <person name="Culley D."/>
            <person name="Daum C."/>
            <person name="Ezra D."/>
            <person name="Gonzalez J."/>
            <person name="Henrissat B."/>
            <person name="Kuo A."/>
            <person name="Liang C."/>
            <person name="Lipzen A."/>
            <person name="Lutzoni F."/>
            <person name="Magnuson J."/>
            <person name="Mondo S."/>
            <person name="Nolan M."/>
            <person name="Ohm R."/>
            <person name="Pangilinan J."/>
            <person name="Park H.-J."/>
            <person name="Ramirez L."/>
            <person name="Alfaro M."/>
            <person name="Sun H."/>
            <person name="Tritt A."/>
            <person name="Yoshinaga Y."/>
            <person name="Zwiers L.-H."/>
            <person name="Turgeon B."/>
            <person name="Goodwin S."/>
            <person name="Spatafora J."/>
            <person name="Crous P."/>
            <person name="Grigoriev I."/>
        </authorList>
    </citation>
    <scope>NUCLEOTIDE SEQUENCE</scope>
    <source>
        <strain evidence="2">CBS 115976</strain>
    </source>
</reference>
<dbReference type="EMBL" id="MU004230">
    <property type="protein sequence ID" value="KAF2674874.1"/>
    <property type="molecule type" value="Genomic_DNA"/>
</dbReference>
<keyword evidence="1" id="KW-0812">Transmembrane</keyword>
<keyword evidence="3" id="KW-1185">Reference proteome</keyword>
<proteinExistence type="predicted"/>
<evidence type="ECO:0000313" key="2">
    <source>
        <dbReference type="EMBL" id="KAF2674874.1"/>
    </source>
</evidence>